<dbReference type="OrthoDB" id="77463at2759"/>
<dbReference type="EMBL" id="SWFS01000482">
    <property type="protein sequence ID" value="KAA8901670.1"/>
    <property type="molecule type" value="Genomic_DNA"/>
</dbReference>
<dbReference type="Proteomes" id="UP000761534">
    <property type="component" value="Unassembled WGS sequence"/>
</dbReference>
<name>A0A642UMF8_9ASCO</name>
<reference evidence="1" key="1">
    <citation type="journal article" date="2019" name="G3 (Bethesda)">
        <title>Genome Assemblies of Two Rare Opportunistic Yeast Pathogens: Diutina rugosa (syn. Candida rugosa) and Trichomonascus ciferrii (syn. Candida ciferrii).</title>
        <authorList>
            <person name="Mixao V."/>
            <person name="Saus E."/>
            <person name="Hansen A.P."/>
            <person name="Lass-Florl C."/>
            <person name="Gabaldon T."/>
        </authorList>
    </citation>
    <scope>NUCLEOTIDE SEQUENCE</scope>
    <source>
        <strain evidence="1">CBS 4856</strain>
    </source>
</reference>
<evidence type="ECO:0000313" key="1">
    <source>
        <dbReference type="EMBL" id="KAA8901670.1"/>
    </source>
</evidence>
<dbReference type="AlphaFoldDB" id="A0A642UMF8"/>
<dbReference type="VEuPathDB" id="FungiDB:TRICI_006035"/>
<sequence length="137" mass="15116">MGSPFQATAGRSTGSTGFEGMLTRYFGLLPSEVENARGGLVLIAFKESVKLSSMEGRLYNIDPTTGSVVLCLDDSTVRVIPNHSILKLTSKFSIAFLRHFLLIESVLEDDWQTAKVKLNEIDSKLPLKVTKFFNNDS</sequence>
<gene>
    <name evidence="1" type="ORF">TRICI_006035</name>
</gene>
<comment type="caution">
    <text evidence="1">The sequence shown here is derived from an EMBL/GenBank/DDBJ whole genome shotgun (WGS) entry which is preliminary data.</text>
</comment>
<keyword evidence="2" id="KW-1185">Reference proteome</keyword>
<proteinExistence type="predicted"/>
<organism evidence="1 2">
    <name type="scientific">Trichomonascus ciferrii</name>
    <dbReference type="NCBI Taxonomy" id="44093"/>
    <lineage>
        <taxon>Eukaryota</taxon>
        <taxon>Fungi</taxon>
        <taxon>Dikarya</taxon>
        <taxon>Ascomycota</taxon>
        <taxon>Saccharomycotina</taxon>
        <taxon>Dipodascomycetes</taxon>
        <taxon>Dipodascales</taxon>
        <taxon>Trichomonascaceae</taxon>
        <taxon>Trichomonascus</taxon>
        <taxon>Trichomonascus ciferrii complex</taxon>
    </lineage>
</organism>
<evidence type="ECO:0000313" key="2">
    <source>
        <dbReference type="Proteomes" id="UP000761534"/>
    </source>
</evidence>
<protein>
    <submittedName>
        <fullName evidence="1">Uncharacterized protein</fullName>
    </submittedName>
</protein>
<accession>A0A642UMF8</accession>